<gene>
    <name evidence="2" type="ORF">Dia5BBH33_05310</name>
</gene>
<sequence length="597" mass="66006">MFHHQLAAILAAAALTLSANVYAAETPQPSEALSPVPFAAGVEKDGKWGALDASGKVVIPLSYDKEAVSLSDSEDQEADLASQAGRDNLIEVSKGKLRGFYNREGKVIVPVSYESRSVWKDNALAVKLPDSKIRFYREDGTVISDHMYDQVSDFQGGSAIVKLDGKYGYLFYDGKEIAPLYQEARWFAEGLAPVKMDGKWGVINQTGAVVIEPSYKDSGPSFSSGLLAVKNKENLWGFINKENTPVVPFSYEEAVPVFSEHLTAVKNKEGLWGFINDEGTVAVKPQFKRVMTEFSEGLAGVKTIDSGAYIKPDGTIAFMADYDMLFPFEDGLAEVRKGEVREEGVVRRYPVSIGIGWGWGHWLRPHHHHRYHSGWGFGIGFPLWDPWGYEYGTVPTVLVKRGYIDNTGKVIASTSNARVFPASSRGILVFNNDRYGWENRSGTFIAHIAYKAVIPVDEAGILICRNDKGDWGVLSMDDGKELVPFSYDEIKYLGSSILSYKQDGKYGILDKDGKVISAPLYRETGTASCGLIPVKDDAWKVISYDGSDVIVFPKKISQMTSFMNDRAGVKVDGKWGLIDTKGNWIVSPTYDNLKFFE</sequence>
<evidence type="ECO:0008006" key="4">
    <source>
        <dbReference type="Google" id="ProtNLM"/>
    </source>
</evidence>
<accession>A0A8D5A5B6</accession>
<dbReference type="PANTHER" id="PTHR37841">
    <property type="entry name" value="GLR2918 PROTEIN"/>
    <property type="match status" value="1"/>
</dbReference>
<evidence type="ECO:0000313" key="3">
    <source>
        <dbReference type="Proteomes" id="UP000320585"/>
    </source>
</evidence>
<proteinExistence type="predicted"/>
<dbReference type="InterPro" id="IPR032774">
    <property type="entry name" value="WG_beta_rep"/>
</dbReference>
<dbReference type="SUPFAM" id="SSF69360">
    <property type="entry name" value="Cell wall binding repeat"/>
    <property type="match status" value="1"/>
</dbReference>
<dbReference type="OrthoDB" id="210273at2"/>
<dbReference type="RefSeq" id="WP_108849937.1">
    <property type="nucleotide sequence ID" value="NZ_AP019697.1"/>
</dbReference>
<feature type="chain" id="PRO_5034415298" description="WG repeat-containing protein" evidence="1">
    <location>
        <begin position="24"/>
        <end position="597"/>
    </location>
</feature>
<dbReference type="AlphaFoldDB" id="A0A8D5A5B6"/>
<reference evidence="3" key="1">
    <citation type="submission" date="2019-05" db="EMBL/GenBank/DDBJ databases">
        <title>Complete genome sequencing of Dialister sp. strain 5BBH33.</title>
        <authorList>
            <person name="Sakamoto M."/>
            <person name="Murakami T."/>
            <person name="Mori H."/>
        </authorList>
    </citation>
    <scope>NUCLEOTIDE SEQUENCE [LARGE SCALE GENOMIC DNA]</scope>
    <source>
        <strain evidence="3">5BBH33</strain>
    </source>
</reference>
<organism evidence="2 3">
    <name type="scientific">Dialister hominis</name>
    <dbReference type="NCBI Taxonomy" id="2582419"/>
    <lineage>
        <taxon>Bacteria</taxon>
        <taxon>Bacillati</taxon>
        <taxon>Bacillota</taxon>
        <taxon>Negativicutes</taxon>
        <taxon>Veillonellales</taxon>
        <taxon>Veillonellaceae</taxon>
        <taxon>Dialister</taxon>
    </lineage>
</organism>
<keyword evidence="1" id="KW-0732">Signal</keyword>
<evidence type="ECO:0000313" key="2">
    <source>
        <dbReference type="EMBL" id="BBK24596.1"/>
    </source>
</evidence>
<dbReference type="GeneID" id="92715749"/>
<feature type="signal peptide" evidence="1">
    <location>
        <begin position="1"/>
        <end position="23"/>
    </location>
</feature>
<evidence type="ECO:0000256" key="1">
    <source>
        <dbReference type="SAM" id="SignalP"/>
    </source>
</evidence>
<keyword evidence="3" id="KW-1185">Reference proteome</keyword>
<dbReference type="Pfam" id="PF14903">
    <property type="entry name" value="WG_beta_rep"/>
    <property type="match status" value="8"/>
</dbReference>
<dbReference type="Proteomes" id="UP000320585">
    <property type="component" value="Chromosome"/>
</dbReference>
<protein>
    <recommendedName>
        <fullName evidence="4">WG repeat-containing protein</fullName>
    </recommendedName>
</protein>
<dbReference type="KEGG" id="dho:Dia5BBH33_05310"/>
<dbReference type="EMBL" id="AP019697">
    <property type="protein sequence ID" value="BBK24596.1"/>
    <property type="molecule type" value="Genomic_DNA"/>
</dbReference>
<name>A0A8D5A5B6_9FIRM</name>
<dbReference type="PANTHER" id="PTHR37841:SF1">
    <property type="entry name" value="DUF3298 DOMAIN-CONTAINING PROTEIN"/>
    <property type="match status" value="1"/>
</dbReference>